<evidence type="ECO:0000313" key="3">
    <source>
        <dbReference type="Proteomes" id="UP000002524"/>
    </source>
</evidence>
<dbReference type="RefSeq" id="WP_010887415.1">
    <property type="nucleotide sequence ID" value="NC_001263.1"/>
</dbReference>
<dbReference type="OrthoDB" id="68575at2"/>
<protein>
    <recommendedName>
        <fullName evidence="4">Lipoprotein</fullName>
    </recommendedName>
</protein>
<dbReference type="KEGG" id="dra:DR_0769"/>
<sequence>MPLPPRWTTPRRLLRLPVLALLGASLLACAPAPSAGRGSEAGSTASATGGVRAAFSDDGVAWVSGGRACVARVPSFQPSCPRLAPASDVGWQQSGGQGADAWAALPGPGLVVTLDRAPRSLNVGAVVLLSSTRIYREDGSALTYSGEAGRGVAGAPLAAVTGGDGRDYVVLGRELRRVDDGAVLDRAAQPFLYATPSGAASAALPTASDGLSLYRLTGSTLERFSAGQVVARVSHGPGQVGLVRGEVVTVDAAGRVRRFTLQLEPLN</sequence>
<evidence type="ECO:0008006" key="4">
    <source>
        <dbReference type="Google" id="ProtNLM"/>
    </source>
</evidence>
<dbReference type="Proteomes" id="UP000002524">
    <property type="component" value="Chromosome 1"/>
</dbReference>
<reference evidence="2 3" key="1">
    <citation type="journal article" date="1999" name="Science">
        <title>Genome sequence of the radioresistant bacterium Deinococcus radiodurans R1.</title>
        <authorList>
            <person name="White O."/>
            <person name="Eisen J.A."/>
            <person name="Heidelberg J.F."/>
            <person name="Hickey E.K."/>
            <person name="Peterson J.D."/>
            <person name="Dodson R.J."/>
            <person name="Haft D.H."/>
            <person name="Gwinn M.L."/>
            <person name="Nelson W.C."/>
            <person name="Richardson D.L."/>
            <person name="Moffat K.S."/>
            <person name="Qin H."/>
            <person name="Jiang L."/>
            <person name="Pamphile W."/>
            <person name="Crosby M."/>
            <person name="Shen M."/>
            <person name="Vamathevan J.J."/>
            <person name="Lam P."/>
            <person name="McDonald L."/>
            <person name="Utterback T."/>
            <person name="Zalewski C."/>
            <person name="Makarova K.S."/>
            <person name="Aravind L."/>
            <person name="Daly M.J."/>
            <person name="Minton K.W."/>
            <person name="Fleischmann R.D."/>
            <person name="Ketchum K.A."/>
            <person name="Nelson K.E."/>
            <person name="Salzberg S."/>
            <person name="Smith H.O."/>
            <person name="Venter J.C."/>
            <person name="Fraser C.M."/>
        </authorList>
    </citation>
    <scope>NUCLEOTIDE SEQUENCE [LARGE SCALE GENOMIC DNA]</scope>
    <source>
        <strain evidence="3">ATCC 13939 / DSM 20539 / JCM 16871 / LMG 4051 / NBRC 15346 / NCIMB 9279 / R1 / VKM B-1422</strain>
    </source>
</reference>
<keyword evidence="1" id="KW-0732">Signal</keyword>
<evidence type="ECO:0000313" key="2">
    <source>
        <dbReference type="EMBL" id="AAF10348.1"/>
    </source>
</evidence>
<gene>
    <name evidence="2" type="ordered locus">DR_0769</name>
</gene>
<dbReference type="STRING" id="243230.DR_0769"/>
<dbReference type="InParanoid" id="Q9RWA0"/>
<evidence type="ECO:0000256" key="1">
    <source>
        <dbReference type="SAM" id="SignalP"/>
    </source>
</evidence>
<dbReference type="HOGENOM" id="CLU_094144_0_0_0"/>
<dbReference type="EnsemblBacteria" id="AAF10348">
    <property type="protein sequence ID" value="AAF10348"/>
    <property type="gene ID" value="DR_0769"/>
</dbReference>
<dbReference type="EMBL" id="AE000513">
    <property type="protein sequence ID" value="AAF10348.1"/>
    <property type="molecule type" value="Genomic_DNA"/>
</dbReference>
<feature type="chain" id="PRO_5009974296" description="Lipoprotein" evidence="1">
    <location>
        <begin position="31"/>
        <end position="267"/>
    </location>
</feature>
<name>Q9RWA0_DEIRA</name>
<dbReference type="AlphaFoldDB" id="Q9RWA0"/>
<keyword evidence="3" id="KW-1185">Reference proteome</keyword>
<dbReference type="GeneID" id="69517014"/>
<dbReference type="PaxDb" id="243230-DR_0769"/>
<dbReference type="PROSITE" id="PS51257">
    <property type="entry name" value="PROKAR_LIPOPROTEIN"/>
    <property type="match status" value="1"/>
</dbReference>
<organism evidence="2 3">
    <name type="scientific">Deinococcus radiodurans (strain ATCC 13939 / DSM 20539 / JCM 16871 / CCUG 27074 / LMG 4051 / NBRC 15346 / NCIMB 9279 / VKM B-1422 / R1)</name>
    <dbReference type="NCBI Taxonomy" id="243230"/>
    <lineage>
        <taxon>Bacteria</taxon>
        <taxon>Thermotogati</taxon>
        <taxon>Deinococcota</taxon>
        <taxon>Deinococci</taxon>
        <taxon>Deinococcales</taxon>
        <taxon>Deinococcaceae</taxon>
        <taxon>Deinococcus</taxon>
    </lineage>
</organism>
<proteinExistence type="predicted"/>
<accession>Q9RWA0</accession>
<dbReference type="PIR" id="E75480">
    <property type="entry name" value="E75480"/>
</dbReference>
<feature type="signal peptide" evidence="1">
    <location>
        <begin position="1"/>
        <end position="30"/>
    </location>
</feature>
<dbReference type="PATRIC" id="fig|243230.17.peg.949"/>